<reference evidence="2" key="1">
    <citation type="journal article" date="2023" name="Plant J.">
        <title>The genome of the king protea, Protea cynaroides.</title>
        <authorList>
            <person name="Chang J."/>
            <person name="Duong T.A."/>
            <person name="Schoeman C."/>
            <person name="Ma X."/>
            <person name="Roodt D."/>
            <person name="Barker N."/>
            <person name="Li Z."/>
            <person name="Van de Peer Y."/>
            <person name="Mizrachi E."/>
        </authorList>
    </citation>
    <scope>NUCLEOTIDE SEQUENCE</scope>
    <source>
        <tissue evidence="2">Young leaves</tissue>
    </source>
</reference>
<sequence length="210" mass="22885">MTRNSPFHGVSESSSNLKHEENPKNSEEGKTQFLQNCCQPLYELNLKASKWVCSAGVTSPSDGLMQPSSSFKEVSGSSIGKLREAGFGYRAKYMVGRLKALQSKPGGGAEWLASLRELDLHEAIDAVSTLPGVGPKVAACIAIFSLHHRHAIPIDEYEAFIHTTRVAHADLTASTTGEIDEAHVIVVGDCILILTFWRDVLFSCLYGYLC</sequence>
<protein>
    <recommendedName>
        <fullName evidence="4">HhH-GPD domain-containing protein</fullName>
    </recommendedName>
</protein>
<name>A0A9Q0H747_9MAGN</name>
<evidence type="ECO:0000313" key="2">
    <source>
        <dbReference type="EMBL" id="KAJ4960464.1"/>
    </source>
</evidence>
<comment type="caution">
    <text evidence="2">The sequence shown here is derived from an EMBL/GenBank/DDBJ whole genome shotgun (WGS) entry which is preliminary data.</text>
</comment>
<dbReference type="GO" id="GO:0006285">
    <property type="term" value="P:base-excision repair, AP site formation"/>
    <property type="evidence" value="ECO:0007669"/>
    <property type="project" value="TreeGrafter"/>
</dbReference>
<evidence type="ECO:0008006" key="4">
    <source>
        <dbReference type="Google" id="ProtNLM"/>
    </source>
</evidence>
<dbReference type="GO" id="GO:0034039">
    <property type="term" value="F:8-oxo-7,8-dihydroguanine DNA N-glycosylase activity"/>
    <property type="evidence" value="ECO:0007669"/>
    <property type="project" value="TreeGrafter"/>
</dbReference>
<dbReference type="EMBL" id="JAMYWD010000009">
    <property type="protein sequence ID" value="KAJ4960464.1"/>
    <property type="molecule type" value="Genomic_DNA"/>
</dbReference>
<accession>A0A9Q0H747</accession>
<dbReference type="AlphaFoldDB" id="A0A9Q0H747"/>
<organism evidence="2 3">
    <name type="scientific">Protea cynaroides</name>
    <dbReference type="NCBI Taxonomy" id="273540"/>
    <lineage>
        <taxon>Eukaryota</taxon>
        <taxon>Viridiplantae</taxon>
        <taxon>Streptophyta</taxon>
        <taxon>Embryophyta</taxon>
        <taxon>Tracheophyta</taxon>
        <taxon>Spermatophyta</taxon>
        <taxon>Magnoliopsida</taxon>
        <taxon>Proteales</taxon>
        <taxon>Proteaceae</taxon>
        <taxon>Protea</taxon>
    </lineage>
</organism>
<feature type="compositionally biased region" description="Polar residues" evidence="1">
    <location>
        <begin position="1"/>
        <end position="16"/>
    </location>
</feature>
<dbReference type="InterPro" id="IPR011257">
    <property type="entry name" value="DNA_glycosylase"/>
</dbReference>
<dbReference type="SUPFAM" id="SSF48150">
    <property type="entry name" value="DNA-glycosylase"/>
    <property type="match status" value="1"/>
</dbReference>
<dbReference type="PANTHER" id="PTHR10242">
    <property type="entry name" value="8-OXOGUANINE DNA GLYCOSYLASE"/>
    <property type="match status" value="1"/>
</dbReference>
<feature type="region of interest" description="Disordered" evidence="1">
    <location>
        <begin position="1"/>
        <end position="28"/>
    </location>
</feature>
<dbReference type="PANTHER" id="PTHR10242:SF2">
    <property type="entry name" value="N-GLYCOSYLASE_DNA LYASE"/>
    <property type="match status" value="1"/>
</dbReference>
<evidence type="ECO:0000256" key="1">
    <source>
        <dbReference type="SAM" id="MobiDB-lite"/>
    </source>
</evidence>
<dbReference type="Proteomes" id="UP001141806">
    <property type="component" value="Unassembled WGS sequence"/>
</dbReference>
<dbReference type="GO" id="GO:0005634">
    <property type="term" value="C:nucleus"/>
    <property type="evidence" value="ECO:0007669"/>
    <property type="project" value="TreeGrafter"/>
</dbReference>
<feature type="compositionally biased region" description="Basic and acidic residues" evidence="1">
    <location>
        <begin position="17"/>
        <end position="28"/>
    </location>
</feature>
<proteinExistence type="predicted"/>
<keyword evidence="3" id="KW-1185">Reference proteome</keyword>
<gene>
    <name evidence="2" type="ORF">NE237_020374</name>
</gene>
<dbReference type="OrthoDB" id="238681at2759"/>
<dbReference type="Gene3D" id="1.10.340.30">
    <property type="entry name" value="Hypothetical protein, domain 2"/>
    <property type="match status" value="1"/>
</dbReference>
<dbReference type="InterPro" id="IPR052054">
    <property type="entry name" value="Oxidative_DNA_repair_enzyme"/>
</dbReference>
<evidence type="ECO:0000313" key="3">
    <source>
        <dbReference type="Proteomes" id="UP001141806"/>
    </source>
</evidence>